<sequence>MPALITHYLFGAEVVHDLPQELVATDAEVNAFLLGNQGPDPFLARHLAWPNHSLACNRLHRRMHAGHIVDAFLSIRDGVSRLPQSDMPAGRAFALGLLAHYALDRIVHPFVYSQQDALIEAEPSLKNAYRELHPIIETDLDSYLLWHMRHTTVETFPPAEVLEAIESTKHVGGALFSQVALQVFDLNVGVGEYEKALQDYARIYHTVERTDPKYTTKLPDVLYKTEKFMRPSNNSYVAAMAHRIVKTEDFPTANLKRLPWKEPYTGEIKTESILDLMDEAREFYKELVQATILGQRITLEELVDGINYMGKPVVEMVDDED</sequence>
<dbReference type="EMBL" id="JABZGU010000139">
    <property type="protein sequence ID" value="MBF4803236.1"/>
    <property type="molecule type" value="Genomic_DNA"/>
</dbReference>
<evidence type="ECO:0000313" key="2">
    <source>
        <dbReference type="Proteomes" id="UP000787322"/>
    </source>
</evidence>
<accession>A0A9D5X442</accession>
<gene>
    <name evidence="1" type="ORF">HXK24_05405</name>
</gene>
<reference evidence="1" key="1">
    <citation type="submission" date="2020-04" db="EMBL/GenBank/DDBJ databases">
        <title>Deep metagenomics examines the oral microbiome during advanced dental caries in children, revealing novel taxa and co-occurrences with host molecules.</title>
        <authorList>
            <person name="Baker J.L."/>
            <person name="Morton J.T."/>
            <person name="Dinis M."/>
            <person name="Alvarez R."/>
            <person name="Tran N.C."/>
            <person name="Knight R."/>
            <person name="Edlund A."/>
        </authorList>
    </citation>
    <scope>NUCLEOTIDE SEQUENCE</scope>
    <source>
        <strain evidence="1">JCVI_3_bin.11</strain>
    </source>
</reference>
<evidence type="ECO:0000313" key="1">
    <source>
        <dbReference type="EMBL" id="MBF4803236.1"/>
    </source>
</evidence>
<organism evidence="1 2">
    <name type="scientific">Lancefieldella parvula</name>
    <dbReference type="NCBI Taxonomy" id="1382"/>
    <lineage>
        <taxon>Bacteria</taxon>
        <taxon>Bacillati</taxon>
        <taxon>Actinomycetota</taxon>
        <taxon>Coriobacteriia</taxon>
        <taxon>Coriobacteriales</taxon>
        <taxon>Atopobiaceae</taxon>
        <taxon>Lancefieldella</taxon>
    </lineage>
</organism>
<evidence type="ECO:0008006" key="3">
    <source>
        <dbReference type="Google" id="ProtNLM"/>
    </source>
</evidence>
<dbReference type="Proteomes" id="UP000787322">
    <property type="component" value="Unassembled WGS sequence"/>
</dbReference>
<name>A0A9D5X442_9ACTN</name>
<comment type="caution">
    <text evidence="1">The sequence shown here is derived from an EMBL/GenBank/DDBJ whole genome shotgun (WGS) entry which is preliminary data.</text>
</comment>
<proteinExistence type="predicted"/>
<protein>
    <recommendedName>
        <fullName evidence="3">Phospholipase C/D domain-containing protein</fullName>
    </recommendedName>
</protein>
<dbReference type="AlphaFoldDB" id="A0A9D5X442"/>